<dbReference type="InterPro" id="IPR031961">
    <property type="entry name" value="DUF4780"/>
</dbReference>
<reference evidence="3 4" key="1">
    <citation type="submission" date="2024-06" db="EMBL/GenBank/DDBJ databases">
        <title>A chromosome-level genome assembly of beet webworm, Loxostege sticticalis.</title>
        <authorList>
            <person name="Zhang Y."/>
        </authorList>
    </citation>
    <scope>NUCLEOTIDE SEQUENCE [LARGE SCALE GENOMIC DNA]</scope>
    <source>
        <strain evidence="3">AQ028</strain>
        <tissue evidence="3">Male pupae</tissue>
    </source>
</reference>
<gene>
    <name evidence="3" type="ORF">ABMA28_011146</name>
</gene>
<feature type="region of interest" description="Disordered" evidence="1">
    <location>
        <begin position="933"/>
        <end position="963"/>
    </location>
</feature>
<name>A0ABD0S6C0_LOXSC</name>
<feature type="compositionally biased region" description="Basic and acidic residues" evidence="1">
    <location>
        <begin position="936"/>
        <end position="947"/>
    </location>
</feature>
<feature type="region of interest" description="Disordered" evidence="1">
    <location>
        <begin position="977"/>
        <end position="1022"/>
    </location>
</feature>
<feature type="compositionally biased region" description="Basic and acidic residues" evidence="1">
    <location>
        <begin position="977"/>
        <end position="1000"/>
    </location>
</feature>
<feature type="domain" description="G-patch" evidence="2">
    <location>
        <begin position="683"/>
        <end position="729"/>
    </location>
</feature>
<dbReference type="PROSITE" id="PS50174">
    <property type="entry name" value="G_PATCH"/>
    <property type="match status" value="1"/>
</dbReference>
<accession>A0ABD0S6C0</accession>
<feature type="region of interest" description="Disordered" evidence="1">
    <location>
        <begin position="727"/>
        <end position="761"/>
    </location>
</feature>
<evidence type="ECO:0000259" key="2">
    <source>
        <dbReference type="PROSITE" id="PS50174"/>
    </source>
</evidence>
<sequence length="1197" mass="135089">MRKMNKLGCNRNKKEDEEPNPKTLHLVKLVQLIEPKILAYYLEQVSIFLKNKKKDLWFPLISPNLDAFLVRMIQDTQNLKGLLHVLDDRNRELAEDIIETIEANRKLYTVVHSYANSNTDKNILVYRKVVDAKPSESSVFDRIERMCNASPVNGSTPDETVERKPPDNIRRSTFPLSFKLQWINATMSFIKDTSVDCLEYPDMSIEQAEFVYSLIRQKKTDNDTDPSIQSVYVPMKKALKDFNVDNEFKATFTYLCGDKVRLSLEKLPLNNNNMKQKPELNGNSNPLDLDNLTKAQKNLARKTNMVKLLEPSFIRTALQMILDFIHEDTEASIVFRNANEEQCAFLQSALAMAKARKLHGVFDEDSRNLLRKIAKLLSTCQYFDLKIDVAKMDRNTSLRTVSLIKTPKEEFRAPTFGPSYKKICNGDILLSYPTNIIKAEVCKNRTLTTSTTHNNAQTTHNGKVSPKCQTTNNIKTEKDLKDFQNTNIKIKKEEIKENTTVKKEETKTASSICIPNGVETIENKTQIKAEKEKIPDIEQKSTKDSSKSVDTVDFKTISKKTIEPAIKSNSSKSVDTVDTSIDKKTTEQAKAINNDNKSTLDGLKPAGTIDVKTIDTNDKKSALDGLKPAGTVDVQTIDKKTIEQEKTTNNKAINPVQALRDRSEGKLGLRKTRLIEGLSTPLESDVAMRMMRQMGWEGGALGARGEGLLEPVMPAIHLKAGAGLGHVVPKKEPKAKPQKPPPLKPAQPQPQPEKPQNQVKPLSKTIHCHKPPNIRLDLLRHIFLLVTEEAQERVIVYSTKLAKKEMKFLENTIKVLLRRGALIFNDDLMQNVYDRIKETMVSEPELQLSCFIGGDKRHLTFQKIIHQSRVSNSSTEPKVNSVEPKNNNNNNVVSKETKENDKNDVSNVNDKDNAKNDAKTVYNNDIIVISGSDDSESVKKGSGKSDAKGVGGSQNSSFESEFEKEIKEVQKAISDADKEEIKVDDKKTSEEAKKYDEKPTECSNGACSKRLRSNSDDSIKNQKKNKINESIKYLGIAPDSYPMENVGVDEIITFQNKICEKLDKNNEKPLLECLGIKNGAIIYCCHNEFGRFLIESVANDMNLKTINITNLYKNRKYKMKARINSYVEVDLKNLLNKVEDYNGGLKTDLWSVTNVQGGTGHVTISLEIDEKSFDFISENNFSIFAGVDKLRFNVSWD</sequence>
<dbReference type="AlphaFoldDB" id="A0ABD0S6C0"/>
<feature type="region of interest" description="Disordered" evidence="1">
    <location>
        <begin position="870"/>
        <end position="917"/>
    </location>
</feature>
<organism evidence="3 4">
    <name type="scientific">Loxostege sticticalis</name>
    <name type="common">Beet webworm moth</name>
    <dbReference type="NCBI Taxonomy" id="481309"/>
    <lineage>
        <taxon>Eukaryota</taxon>
        <taxon>Metazoa</taxon>
        <taxon>Ecdysozoa</taxon>
        <taxon>Arthropoda</taxon>
        <taxon>Hexapoda</taxon>
        <taxon>Insecta</taxon>
        <taxon>Pterygota</taxon>
        <taxon>Neoptera</taxon>
        <taxon>Endopterygota</taxon>
        <taxon>Lepidoptera</taxon>
        <taxon>Glossata</taxon>
        <taxon>Ditrysia</taxon>
        <taxon>Pyraloidea</taxon>
        <taxon>Crambidae</taxon>
        <taxon>Pyraustinae</taxon>
        <taxon>Loxostege</taxon>
    </lineage>
</organism>
<dbReference type="InterPro" id="IPR000467">
    <property type="entry name" value="G_patch_dom"/>
</dbReference>
<dbReference type="Proteomes" id="UP001549921">
    <property type="component" value="Unassembled WGS sequence"/>
</dbReference>
<dbReference type="EMBL" id="JBEDNZ010000028">
    <property type="protein sequence ID" value="KAL0809614.1"/>
    <property type="molecule type" value="Genomic_DNA"/>
</dbReference>
<dbReference type="Pfam" id="PF01585">
    <property type="entry name" value="G-patch"/>
    <property type="match status" value="1"/>
</dbReference>
<evidence type="ECO:0000313" key="4">
    <source>
        <dbReference type="Proteomes" id="UP001549921"/>
    </source>
</evidence>
<evidence type="ECO:0000256" key="1">
    <source>
        <dbReference type="SAM" id="MobiDB-lite"/>
    </source>
</evidence>
<evidence type="ECO:0000313" key="3">
    <source>
        <dbReference type="EMBL" id="KAL0809614.1"/>
    </source>
</evidence>
<comment type="caution">
    <text evidence="3">The sequence shown here is derived from an EMBL/GenBank/DDBJ whole genome shotgun (WGS) entry which is preliminary data.</text>
</comment>
<feature type="compositionally biased region" description="Basic and acidic residues" evidence="1">
    <location>
        <begin position="895"/>
        <end position="917"/>
    </location>
</feature>
<dbReference type="SMART" id="SM00443">
    <property type="entry name" value="G_patch"/>
    <property type="match status" value="1"/>
</dbReference>
<protein>
    <recommendedName>
        <fullName evidence="2">G-patch domain-containing protein</fullName>
    </recommendedName>
</protein>
<feature type="compositionally biased region" description="Pro residues" evidence="1">
    <location>
        <begin position="738"/>
        <end position="753"/>
    </location>
</feature>
<dbReference type="Pfam" id="PF16012">
    <property type="entry name" value="DUF4780"/>
    <property type="match status" value="1"/>
</dbReference>
<proteinExistence type="predicted"/>
<feature type="compositionally biased region" description="Low complexity" evidence="1">
    <location>
        <begin position="877"/>
        <end position="894"/>
    </location>
</feature>